<evidence type="ECO:0000313" key="5">
    <source>
        <dbReference type="Proteomes" id="UP001236014"/>
    </source>
</evidence>
<evidence type="ECO:0000259" key="3">
    <source>
        <dbReference type="Pfam" id="PF21993"/>
    </source>
</evidence>
<dbReference type="Proteomes" id="UP001236014">
    <property type="component" value="Chromosome"/>
</dbReference>
<dbReference type="PANTHER" id="PTHR47506">
    <property type="entry name" value="TRANSCRIPTIONAL REGULATORY PROTEIN"/>
    <property type="match status" value="1"/>
</dbReference>
<evidence type="ECO:0000256" key="2">
    <source>
        <dbReference type="ARBA" id="ARBA00023163"/>
    </source>
</evidence>
<reference evidence="4 5" key="1">
    <citation type="submission" date="2023-06" db="EMBL/GenBank/DDBJ databases">
        <authorList>
            <person name="Oyuntsetseg B."/>
            <person name="Kim S.B."/>
        </authorList>
    </citation>
    <scope>NUCLEOTIDE SEQUENCE [LARGE SCALE GENOMIC DNA]</scope>
    <source>
        <strain evidence="4 5">2-15</strain>
    </source>
</reference>
<dbReference type="PANTHER" id="PTHR47506:SF3">
    <property type="entry name" value="HTH-TYPE TRANSCRIPTIONAL REGULATOR LMRA"/>
    <property type="match status" value="1"/>
</dbReference>
<dbReference type="Pfam" id="PF21993">
    <property type="entry name" value="TetR_C_13_2"/>
    <property type="match status" value="1"/>
</dbReference>
<name>A0A9Y2N106_9PSEU</name>
<dbReference type="Gene3D" id="1.10.357.10">
    <property type="entry name" value="Tetracycline Repressor, domain 2"/>
    <property type="match status" value="1"/>
</dbReference>
<evidence type="ECO:0000256" key="1">
    <source>
        <dbReference type="ARBA" id="ARBA00023015"/>
    </source>
</evidence>
<gene>
    <name evidence="4" type="ORF">QRX50_17875</name>
</gene>
<dbReference type="InterPro" id="IPR036271">
    <property type="entry name" value="Tet_transcr_reg_TetR-rel_C_sf"/>
</dbReference>
<protein>
    <submittedName>
        <fullName evidence="4">TetR/AcrR family transcriptional regulator</fullName>
    </submittedName>
</protein>
<dbReference type="InterPro" id="IPR054156">
    <property type="entry name" value="YxaF_TetR_C"/>
</dbReference>
<sequence>MVAHANAPRGSLQHYFPGGKEQLVAEAVAWAGRYAARRVRRNAESLEDATPGNLFAAMVEPWRAEFADRGFGNGCPIVATVADSAAMSEKLRESAAGAFAEWRKPLVEALEQMGVSPSRAATLAVLMISSLEGAIVLARAEQDVAALDAIVEELRPLLDGAVDKRRRKLA</sequence>
<evidence type="ECO:0000313" key="4">
    <source>
        <dbReference type="EMBL" id="WIX82497.1"/>
    </source>
</evidence>
<dbReference type="RefSeq" id="WP_285973065.1">
    <property type="nucleotide sequence ID" value="NZ_CP127294.1"/>
</dbReference>
<feature type="domain" description="Transcriptional regulator LmrA/YxaF-like C-terminal" evidence="3">
    <location>
        <begin position="53"/>
        <end position="152"/>
    </location>
</feature>
<keyword evidence="1" id="KW-0805">Transcription regulation</keyword>
<dbReference type="KEGG" id="acab:QRX50_17875"/>
<keyword evidence="5" id="KW-1185">Reference proteome</keyword>
<dbReference type="EMBL" id="CP127294">
    <property type="protein sequence ID" value="WIX82497.1"/>
    <property type="molecule type" value="Genomic_DNA"/>
</dbReference>
<dbReference type="SUPFAM" id="SSF48498">
    <property type="entry name" value="Tetracyclin repressor-like, C-terminal domain"/>
    <property type="match status" value="1"/>
</dbReference>
<keyword evidence="2" id="KW-0804">Transcription</keyword>
<proteinExistence type="predicted"/>
<organism evidence="4 5">
    <name type="scientific">Amycolatopsis carbonis</name>
    <dbReference type="NCBI Taxonomy" id="715471"/>
    <lineage>
        <taxon>Bacteria</taxon>
        <taxon>Bacillati</taxon>
        <taxon>Actinomycetota</taxon>
        <taxon>Actinomycetes</taxon>
        <taxon>Pseudonocardiales</taxon>
        <taxon>Pseudonocardiaceae</taxon>
        <taxon>Amycolatopsis</taxon>
    </lineage>
</organism>
<accession>A0A9Y2N106</accession>
<dbReference type="AlphaFoldDB" id="A0A9Y2N106"/>